<dbReference type="Proteomes" id="UP000199534">
    <property type="component" value="Unassembled WGS sequence"/>
</dbReference>
<dbReference type="EMBL" id="FOYQ01000001">
    <property type="protein sequence ID" value="SFR33200.1"/>
    <property type="molecule type" value="Genomic_DNA"/>
</dbReference>
<feature type="domain" description="Cytochrome c" evidence="6">
    <location>
        <begin position="53"/>
        <end position="193"/>
    </location>
</feature>
<keyword evidence="8" id="KW-1185">Reference proteome</keyword>
<proteinExistence type="predicted"/>
<keyword evidence="5" id="KW-0732">Signal</keyword>
<dbReference type="PANTHER" id="PTHR35008">
    <property type="entry name" value="BLL4482 PROTEIN-RELATED"/>
    <property type="match status" value="1"/>
</dbReference>
<keyword evidence="3 4" id="KW-0408">Iron</keyword>
<keyword evidence="2 4" id="KW-0479">Metal-binding</keyword>
<evidence type="ECO:0000256" key="4">
    <source>
        <dbReference type="PROSITE-ProRule" id="PRU00433"/>
    </source>
</evidence>
<evidence type="ECO:0000313" key="7">
    <source>
        <dbReference type="EMBL" id="SFR33200.1"/>
    </source>
</evidence>
<sequence>MKLTRLSAKQALWLLIPTLIAIDACKESDTKDSAPDGTMAVVEDIAEPTSEEDFAARGEYLVNIMGCADCHTPKKMSERGPVLDMDKYMMGFDGTQSLPPVPDNVPIGPWVLFTGDLMAAVGPWGTSYAGNLTPDATGIGTWDLDQFSKALREGKFKGIDESRPIMPPMPVEAYRFLNDDDVEAIFTYLKSLKPIENVVPGFQPPTASM</sequence>
<evidence type="ECO:0000256" key="1">
    <source>
        <dbReference type="ARBA" id="ARBA00022617"/>
    </source>
</evidence>
<name>A0A1I6FTB8_9FLAO</name>
<dbReference type="SUPFAM" id="SSF46626">
    <property type="entry name" value="Cytochrome c"/>
    <property type="match status" value="1"/>
</dbReference>
<feature type="chain" id="PRO_5011779742" evidence="5">
    <location>
        <begin position="22"/>
        <end position="209"/>
    </location>
</feature>
<dbReference type="GO" id="GO:0020037">
    <property type="term" value="F:heme binding"/>
    <property type="evidence" value="ECO:0007669"/>
    <property type="project" value="InterPro"/>
</dbReference>
<dbReference type="RefSeq" id="WP_092980610.1">
    <property type="nucleotide sequence ID" value="NZ_FOYQ01000001.1"/>
</dbReference>
<dbReference type="InterPro" id="IPR036909">
    <property type="entry name" value="Cyt_c-like_dom_sf"/>
</dbReference>
<keyword evidence="1 4" id="KW-0349">Heme</keyword>
<organism evidence="7 8">
    <name type="scientific">Robiginitalea myxolifaciens</name>
    <dbReference type="NCBI Taxonomy" id="400055"/>
    <lineage>
        <taxon>Bacteria</taxon>
        <taxon>Pseudomonadati</taxon>
        <taxon>Bacteroidota</taxon>
        <taxon>Flavobacteriia</taxon>
        <taxon>Flavobacteriales</taxon>
        <taxon>Flavobacteriaceae</taxon>
        <taxon>Robiginitalea</taxon>
    </lineage>
</organism>
<dbReference type="InterPro" id="IPR051459">
    <property type="entry name" value="Cytochrome_c-type_DH"/>
</dbReference>
<feature type="signal peptide" evidence="5">
    <location>
        <begin position="1"/>
        <end position="21"/>
    </location>
</feature>
<dbReference type="STRING" id="400055.SAMN04490243_0630"/>
<evidence type="ECO:0000256" key="2">
    <source>
        <dbReference type="ARBA" id="ARBA00022723"/>
    </source>
</evidence>
<evidence type="ECO:0000313" key="8">
    <source>
        <dbReference type="Proteomes" id="UP000199534"/>
    </source>
</evidence>
<dbReference type="PROSITE" id="PS51007">
    <property type="entry name" value="CYTC"/>
    <property type="match status" value="1"/>
</dbReference>
<reference evidence="7 8" key="1">
    <citation type="submission" date="2016-10" db="EMBL/GenBank/DDBJ databases">
        <authorList>
            <person name="de Groot N.N."/>
        </authorList>
    </citation>
    <scope>NUCLEOTIDE SEQUENCE [LARGE SCALE GENOMIC DNA]</scope>
    <source>
        <strain evidence="7 8">DSM 21019</strain>
    </source>
</reference>
<accession>A0A1I6FTB8</accession>
<dbReference type="InterPro" id="IPR009056">
    <property type="entry name" value="Cyt_c-like_dom"/>
</dbReference>
<dbReference type="GO" id="GO:0009055">
    <property type="term" value="F:electron transfer activity"/>
    <property type="evidence" value="ECO:0007669"/>
    <property type="project" value="InterPro"/>
</dbReference>
<dbReference type="Gene3D" id="1.10.760.10">
    <property type="entry name" value="Cytochrome c-like domain"/>
    <property type="match status" value="1"/>
</dbReference>
<evidence type="ECO:0000259" key="6">
    <source>
        <dbReference type="PROSITE" id="PS51007"/>
    </source>
</evidence>
<dbReference type="Pfam" id="PF00034">
    <property type="entry name" value="Cytochrom_C"/>
    <property type="match status" value="1"/>
</dbReference>
<protein>
    <submittedName>
        <fullName evidence="7">Cytochrome c</fullName>
    </submittedName>
</protein>
<dbReference type="OrthoDB" id="9809720at2"/>
<evidence type="ECO:0000256" key="3">
    <source>
        <dbReference type="ARBA" id="ARBA00023004"/>
    </source>
</evidence>
<dbReference type="PANTHER" id="PTHR35008:SF4">
    <property type="entry name" value="BLL4482 PROTEIN"/>
    <property type="match status" value="1"/>
</dbReference>
<evidence type="ECO:0000256" key="5">
    <source>
        <dbReference type="SAM" id="SignalP"/>
    </source>
</evidence>
<dbReference type="AlphaFoldDB" id="A0A1I6FTB8"/>
<dbReference type="GO" id="GO:0046872">
    <property type="term" value="F:metal ion binding"/>
    <property type="evidence" value="ECO:0007669"/>
    <property type="project" value="UniProtKB-KW"/>
</dbReference>
<gene>
    <name evidence="7" type="ORF">SAMN04490243_0630</name>
</gene>